<dbReference type="Proteomes" id="UP000663879">
    <property type="component" value="Unassembled WGS sequence"/>
</dbReference>
<dbReference type="Pfam" id="PF13020">
    <property type="entry name" value="NOV_C"/>
    <property type="match status" value="1"/>
</dbReference>
<reference evidence="3" key="1">
    <citation type="submission" date="2021-02" db="EMBL/GenBank/DDBJ databases">
        <authorList>
            <person name="Nowell W R."/>
        </authorList>
    </citation>
    <scope>NUCLEOTIDE SEQUENCE</scope>
    <source>
        <strain evidence="3">Ploen Becks lab</strain>
    </source>
</reference>
<sequence length="224" mass="25891">MTVEEYRKRVLNGQEAEYFFYLILQNIYSDYETNINWLSSAKKKIFPNDTNYHDSLGYDFVIENDFKKIFSDGHKCFIEVKSCGNDWDGTFLLSENQKLKKESLDKNKNESYVIVVVEHVNDHSKINLARIINWSKCSEILTLKNETFLATFGIDDVSSTMKASESSGDDGDGFKEVLRPQLTNRNWNEKRSNYDSGQGSQSTNSRRGSFNGKSTYSKKFSTRH</sequence>
<dbReference type="EMBL" id="CAJNOC010007316">
    <property type="protein sequence ID" value="CAF1096470.1"/>
    <property type="molecule type" value="Genomic_DNA"/>
</dbReference>
<accession>A0A814NP90</accession>
<comment type="caution">
    <text evidence="3">The sequence shown here is derived from an EMBL/GenBank/DDBJ whole genome shotgun (WGS) entry which is preliminary data.</text>
</comment>
<feature type="compositionally biased region" description="Polar residues" evidence="1">
    <location>
        <begin position="194"/>
        <end position="224"/>
    </location>
</feature>
<proteinExistence type="predicted"/>
<feature type="domain" description="Protein NO VEIN C-terminal" evidence="2">
    <location>
        <begin position="49"/>
        <end position="126"/>
    </location>
</feature>
<dbReference type="AlphaFoldDB" id="A0A814NP90"/>
<dbReference type="InterPro" id="IPR024975">
    <property type="entry name" value="NOV_C"/>
</dbReference>
<keyword evidence="4" id="KW-1185">Reference proteome</keyword>
<organism evidence="3 4">
    <name type="scientific">Brachionus calyciflorus</name>
    <dbReference type="NCBI Taxonomy" id="104777"/>
    <lineage>
        <taxon>Eukaryota</taxon>
        <taxon>Metazoa</taxon>
        <taxon>Spiralia</taxon>
        <taxon>Gnathifera</taxon>
        <taxon>Rotifera</taxon>
        <taxon>Eurotatoria</taxon>
        <taxon>Monogononta</taxon>
        <taxon>Pseudotrocha</taxon>
        <taxon>Ploima</taxon>
        <taxon>Brachionidae</taxon>
        <taxon>Brachionus</taxon>
    </lineage>
</organism>
<evidence type="ECO:0000256" key="1">
    <source>
        <dbReference type="SAM" id="MobiDB-lite"/>
    </source>
</evidence>
<protein>
    <recommendedName>
        <fullName evidence="2">Protein NO VEIN C-terminal domain-containing protein</fullName>
    </recommendedName>
</protein>
<evidence type="ECO:0000313" key="3">
    <source>
        <dbReference type="EMBL" id="CAF1096470.1"/>
    </source>
</evidence>
<evidence type="ECO:0000259" key="2">
    <source>
        <dbReference type="Pfam" id="PF13020"/>
    </source>
</evidence>
<name>A0A814NP90_9BILA</name>
<feature type="region of interest" description="Disordered" evidence="1">
    <location>
        <begin position="163"/>
        <end position="224"/>
    </location>
</feature>
<evidence type="ECO:0000313" key="4">
    <source>
        <dbReference type="Proteomes" id="UP000663879"/>
    </source>
</evidence>
<gene>
    <name evidence="3" type="ORF">OXX778_LOCUS20933</name>
</gene>